<evidence type="ECO:0000313" key="2">
    <source>
        <dbReference type="Proteomes" id="UP000799755"/>
    </source>
</evidence>
<dbReference type="Proteomes" id="UP000799755">
    <property type="component" value="Unassembled WGS sequence"/>
</dbReference>
<comment type="caution">
    <text evidence="1">The sequence shown here is derived from an EMBL/GenBank/DDBJ whole genome shotgun (WGS) entry which is preliminary data.</text>
</comment>
<dbReference type="EMBL" id="MU003506">
    <property type="protein sequence ID" value="KAF2471054.1"/>
    <property type="molecule type" value="Genomic_DNA"/>
</dbReference>
<evidence type="ECO:0000313" key="1">
    <source>
        <dbReference type="EMBL" id="KAF2471054.1"/>
    </source>
</evidence>
<proteinExistence type="predicted"/>
<protein>
    <submittedName>
        <fullName evidence="1">Uncharacterized protein</fullName>
    </submittedName>
</protein>
<sequence length="546" mass="61543">MAHTLSSDEYLEVARAHYKKSRYEQAAQNFTRAIELAVIPRLEALEGRSKSFDKLERFVAACKDGRDMIKLDERDIRGYLRTGTELEKLSKPDKAVGIYALGMKKVPVYNKDFMILQARHDRLIRQLSPAHAIDPFVILPVELVDMVFDYMSFKDMVSCLRVCKFWKKFLINSTKRWIHLDFSEASRKCQVSSRFVRSALFRSQNQVQSLVVNRFGSYDVLRTMATLCKGLTEITLLSGGATSNSIIEFAQIAMNLKKLIVHVDISLDTVTQVLRRRPTLVHAEFRSIISARLGAANWSETYPQLNTLLLHWGPGHVIPPPTGIEDVFLLVPLTHLVLKHVHFTTFPRLPPSLEQLVFHPLQLMSLKDPENVLASHLPTLTSLSIANCMDLEPRFFSDLLDYYVPESQETPIPVPSSSLLQALSIKDSLTSSTFFGSEGLLASPRITSPVLHTLDLSTQSCTDDDVEMLVAQLAGLETINLSQTKITGAGVKILVDQLPKLRELNLDDCDRISSQDAANYARKRGIRVSHKMRPTVRVGGRRVRYG</sequence>
<accession>A0ACB6QVK9</accession>
<organism evidence="1 2">
    <name type="scientific">Lindgomyces ingoldianus</name>
    <dbReference type="NCBI Taxonomy" id="673940"/>
    <lineage>
        <taxon>Eukaryota</taxon>
        <taxon>Fungi</taxon>
        <taxon>Dikarya</taxon>
        <taxon>Ascomycota</taxon>
        <taxon>Pezizomycotina</taxon>
        <taxon>Dothideomycetes</taxon>
        <taxon>Pleosporomycetidae</taxon>
        <taxon>Pleosporales</taxon>
        <taxon>Lindgomycetaceae</taxon>
        <taxon>Lindgomyces</taxon>
    </lineage>
</organism>
<keyword evidence="2" id="KW-1185">Reference proteome</keyword>
<reference evidence="1" key="1">
    <citation type="journal article" date="2020" name="Stud. Mycol.">
        <title>101 Dothideomycetes genomes: a test case for predicting lifestyles and emergence of pathogens.</title>
        <authorList>
            <person name="Haridas S."/>
            <person name="Albert R."/>
            <person name="Binder M."/>
            <person name="Bloem J."/>
            <person name="Labutti K."/>
            <person name="Salamov A."/>
            <person name="Andreopoulos B."/>
            <person name="Baker S."/>
            <person name="Barry K."/>
            <person name="Bills G."/>
            <person name="Bluhm B."/>
            <person name="Cannon C."/>
            <person name="Castanera R."/>
            <person name="Culley D."/>
            <person name="Daum C."/>
            <person name="Ezra D."/>
            <person name="Gonzalez J."/>
            <person name="Henrissat B."/>
            <person name="Kuo A."/>
            <person name="Liang C."/>
            <person name="Lipzen A."/>
            <person name="Lutzoni F."/>
            <person name="Magnuson J."/>
            <person name="Mondo S."/>
            <person name="Nolan M."/>
            <person name="Ohm R."/>
            <person name="Pangilinan J."/>
            <person name="Park H.-J."/>
            <person name="Ramirez L."/>
            <person name="Alfaro M."/>
            <person name="Sun H."/>
            <person name="Tritt A."/>
            <person name="Yoshinaga Y."/>
            <person name="Zwiers L.-H."/>
            <person name="Turgeon B."/>
            <person name="Goodwin S."/>
            <person name="Spatafora J."/>
            <person name="Crous P."/>
            <person name="Grigoriev I."/>
        </authorList>
    </citation>
    <scope>NUCLEOTIDE SEQUENCE</scope>
    <source>
        <strain evidence="1">ATCC 200398</strain>
    </source>
</reference>
<name>A0ACB6QVK9_9PLEO</name>
<gene>
    <name evidence="1" type="ORF">BDR25DRAFT_286446</name>
</gene>